<protein>
    <submittedName>
        <fullName evidence="1">Uncharacterized protein</fullName>
    </submittedName>
</protein>
<reference evidence="1" key="2">
    <citation type="submission" date="2021-04" db="EMBL/GenBank/DDBJ databases">
        <authorList>
            <person name="Gilroy R."/>
        </authorList>
    </citation>
    <scope>NUCLEOTIDE SEQUENCE</scope>
    <source>
        <strain evidence="1">6627</strain>
    </source>
</reference>
<dbReference type="Proteomes" id="UP000823963">
    <property type="component" value="Unassembled WGS sequence"/>
</dbReference>
<name>A0A9D1UWN2_9LACO</name>
<reference evidence="1" key="1">
    <citation type="journal article" date="2021" name="PeerJ">
        <title>Extensive microbial diversity within the chicken gut microbiome revealed by metagenomics and culture.</title>
        <authorList>
            <person name="Gilroy R."/>
            <person name="Ravi A."/>
            <person name="Getino M."/>
            <person name="Pursley I."/>
            <person name="Horton D.L."/>
            <person name="Alikhan N.F."/>
            <person name="Baker D."/>
            <person name="Gharbi K."/>
            <person name="Hall N."/>
            <person name="Watson M."/>
            <person name="Adriaenssens E.M."/>
            <person name="Foster-Nyarko E."/>
            <person name="Jarju S."/>
            <person name="Secka A."/>
            <person name="Antonio M."/>
            <person name="Oren A."/>
            <person name="Chaudhuri R.R."/>
            <person name="La Ragione R."/>
            <person name="Hildebrand F."/>
            <person name="Pallen M.J."/>
        </authorList>
    </citation>
    <scope>NUCLEOTIDE SEQUENCE</scope>
    <source>
        <strain evidence="1">6627</strain>
    </source>
</reference>
<comment type="caution">
    <text evidence="1">The sequence shown here is derived from an EMBL/GenBank/DDBJ whole genome shotgun (WGS) entry which is preliminary data.</text>
</comment>
<evidence type="ECO:0000313" key="1">
    <source>
        <dbReference type="EMBL" id="HIX01776.1"/>
    </source>
</evidence>
<sequence>MQQIWIDGNQINFENGKLTLKELKLIFDKLPFEVRFISATGKLEFISNPLSSDYKINERIHSSLDFTNLPSTFDILERFRHGKLDKFERALKVNDQYFNLILIAIRDDQQRYLGCLQLTQDITEIISKFKFGGFIESSHPEFNNDHQNHFHYADQSKENYRQAIENDLIDLNTDEDNDAISGASEL</sequence>
<evidence type="ECO:0000313" key="2">
    <source>
        <dbReference type="Proteomes" id="UP000823963"/>
    </source>
</evidence>
<proteinExistence type="predicted"/>
<dbReference type="EMBL" id="DXFP01000025">
    <property type="protein sequence ID" value="HIX01776.1"/>
    <property type="molecule type" value="Genomic_DNA"/>
</dbReference>
<gene>
    <name evidence="1" type="ORF">H9861_03380</name>
</gene>
<dbReference type="AlphaFoldDB" id="A0A9D1UWN2"/>
<accession>A0A9D1UWN2</accession>
<dbReference type="Gene3D" id="3.30.450.20">
    <property type="entry name" value="PAS domain"/>
    <property type="match status" value="1"/>
</dbReference>
<organism evidence="1 2">
    <name type="scientific">Candidatus Ligilactobacillus excrementigallinarum</name>
    <dbReference type="NCBI Taxonomy" id="2838641"/>
    <lineage>
        <taxon>Bacteria</taxon>
        <taxon>Bacillati</taxon>
        <taxon>Bacillota</taxon>
        <taxon>Bacilli</taxon>
        <taxon>Lactobacillales</taxon>
        <taxon>Lactobacillaceae</taxon>
        <taxon>Ligilactobacillus</taxon>
    </lineage>
</organism>